<gene>
    <name evidence="1" type="ORF">SLS62_000639</name>
</gene>
<sequence length="374" mass="41843">TNPAARQLLGVEASTPALSGLISKITGIRQQYLEDPPAIFDASVAERLSWAAGRRTTHGRDQVYSLMGLFNISMPITDDERFEPLFAELQKRIFLKSGDISILAWGVGSSPKPLSWSLSDSRPSYLAPSPGAFQCLNWADYDLRQRDGQHRIDHKDPHYLNLPAVRLGPGGYGNFALGLLIGNDVTDDIAVAILLYVGKAGNERRAPAYRVQKSASFVLSPRLKKKVWPARIETIPLPVQPSPVRQRLSFKLPSDLYRPLFVAHGYPEGGYWFIESFPPLEMYEDESPDLDTTQMLLRFSGFDNIILLVCVKAGAAWRMAFTEDKKTAVEWLLHEPELCIDFDHSSLKSKAQWVPVVQAKPDKPSLRLKGLPFQ</sequence>
<organism evidence="1 2">
    <name type="scientific">Diatrype stigma</name>
    <dbReference type="NCBI Taxonomy" id="117547"/>
    <lineage>
        <taxon>Eukaryota</taxon>
        <taxon>Fungi</taxon>
        <taxon>Dikarya</taxon>
        <taxon>Ascomycota</taxon>
        <taxon>Pezizomycotina</taxon>
        <taxon>Sordariomycetes</taxon>
        <taxon>Xylariomycetidae</taxon>
        <taxon>Xylariales</taxon>
        <taxon>Diatrypaceae</taxon>
        <taxon>Diatrype</taxon>
    </lineage>
</organism>
<dbReference type="EMBL" id="JAKJXP020000002">
    <property type="protein sequence ID" value="KAK7757624.1"/>
    <property type="molecule type" value="Genomic_DNA"/>
</dbReference>
<protein>
    <submittedName>
        <fullName evidence="1">Uncharacterized protein</fullName>
    </submittedName>
</protein>
<dbReference type="PANTHER" id="PTHR10622">
    <property type="entry name" value="HET DOMAIN-CONTAINING PROTEIN"/>
    <property type="match status" value="1"/>
</dbReference>
<dbReference type="AlphaFoldDB" id="A0AAN9YX17"/>
<evidence type="ECO:0000313" key="1">
    <source>
        <dbReference type="EMBL" id="KAK7757624.1"/>
    </source>
</evidence>
<dbReference type="Proteomes" id="UP001320420">
    <property type="component" value="Unassembled WGS sequence"/>
</dbReference>
<accession>A0AAN9YX17</accession>
<name>A0AAN9YX17_9PEZI</name>
<dbReference type="PANTHER" id="PTHR10622:SF10">
    <property type="entry name" value="HET DOMAIN-CONTAINING PROTEIN"/>
    <property type="match status" value="1"/>
</dbReference>
<keyword evidence="2" id="KW-1185">Reference proteome</keyword>
<comment type="caution">
    <text evidence="1">The sequence shown here is derived from an EMBL/GenBank/DDBJ whole genome shotgun (WGS) entry which is preliminary data.</text>
</comment>
<feature type="non-terminal residue" evidence="1">
    <location>
        <position position="1"/>
    </location>
</feature>
<proteinExistence type="predicted"/>
<reference evidence="1 2" key="1">
    <citation type="submission" date="2024-02" db="EMBL/GenBank/DDBJ databases">
        <title>De novo assembly and annotation of 12 fungi associated with fruit tree decline syndrome in Ontario, Canada.</title>
        <authorList>
            <person name="Sulman M."/>
            <person name="Ellouze W."/>
            <person name="Ilyukhin E."/>
        </authorList>
    </citation>
    <scope>NUCLEOTIDE SEQUENCE [LARGE SCALE GENOMIC DNA]</scope>
    <source>
        <strain evidence="1 2">M11/M66-122</strain>
    </source>
</reference>
<evidence type="ECO:0000313" key="2">
    <source>
        <dbReference type="Proteomes" id="UP001320420"/>
    </source>
</evidence>